<protein>
    <recommendedName>
        <fullName evidence="3">Reverse transcriptase zinc-binding domain-containing protein</fullName>
    </recommendedName>
</protein>
<evidence type="ECO:0000313" key="2">
    <source>
        <dbReference type="Proteomes" id="UP000215914"/>
    </source>
</evidence>
<proteinExistence type="predicted"/>
<reference evidence="1" key="1">
    <citation type="journal article" date="2017" name="Nature">
        <title>The sunflower genome provides insights into oil metabolism, flowering and Asterid evolution.</title>
        <authorList>
            <person name="Badouin H."/>
            <person name="Gouzy J."/>
            <person name="Grassa C.J."/>
            <person name="Murat F."/>
            <person name="Staton S.E."/>
            <person name="Cottret L."/>
            <person name="Lelandais-Briere C."/>
            <person name="Owens G.L."/>
            <person name="Carrere S."/>
            <person name="Mayjonade B."/>
            <person name="Legrand L."/>
            <person name="Gill N."/>
            <person name="Kane N.C."/>
            <person name="Bowers J.E."/>
            <person name="Hubner S."/>
            <person name="Bellec A."/>
            <person name="Berard A."/>
            <person name="Berges H."/>
            <person name="Blanchet N."/>
            <person name="Boniface M.C."/>
            <person name="Brunel D."/>
            <person name="Catrice O."/>
            <person name="Chaidir N."/>
            <person name="Claudel C."/>
            <person name="Donnadieu C."/>
            <person name="Faraut T."/>
            <person name="Fievet G."/>
            <person name="Helmstetter N."/>
            <person name="King M."/>
            <person name="Knapp S.J."/>
            <person name="Lai Z."/>
            <person name="Le Paslier M.C."/>
            <person name="Lippi Y."/>
            <person name="Lorenzon L."/>
            <person name="Mandel J.R."/>
            <person name="Marage G."/>
            <person name="Marchand G."/>
            <person name="Marquand E."/>
            <person name="Bret-Mestries E."/>
            <person name="Morien E."/>
            <person name="Nambeesan S."/>
            <person name="Nguyen T."/>
            <person name="Pegot-Espagnet P."/>
            <person name="Pouilly N."/>
            <person name="Raftis F."/>
            <person name="Sallet E."/>
            <person name="Schiex T."/>
            <person name="Thomas J."/>
            <person name="Vandecasteele C."/>
            <person name="Vares D."/>
            <person name="Vear F."/>
            <person name="Vautrin S."/>
            <person name="Crespi M."/>
            <person name="Mangin B."/>
            <person name="Burke J.M."/>
            <person name="Salse J."/>
            <person name="Munos S."/>
            <person name="Vincourt P."/>
            <person name="Rieseberg L.H."/>
            <person name="Langlade N.B."/>
        </authorList>
    </citation>
    <scope>NUCLEOTIDE SEQUENCE</scope>
    <source>
        <tissue evidence="1">Leaves</tissue>
    </source>
</reference>
<name>A0A9K3JQR6_HELAN</name>
<evidence type="ECO:0008006" key="3">
    <source>
        <dbReference type="Google" id="ProtNLM"/>
    </source>
</evidence>
<dbReference type="Proteomes" id="UP000215914">
    <property type="component" value="Unassembled WGS sequence"/>
</dbReference>
<sequence>MNRNISMAVALTAQGVTFDDGKCPMCGIRDESADHLLAECVVAKNIRWRVCVWTKTPLPDSSNSVKTMLKHALNNNKPAKEKQVVYTVFAITTWKLWTRRMIRCSMRSFT</sequence>
<gene>
    <name evidence="1" type="ORF">HanXRQr2_Chr02g0071141</name>
</gene>
<organism evidence="1 2">
    <name type="scientific">Helianthus annuus</name>
    <name type="common">Common sunflower</name>
    <dbReference type="NCBI Taxonomy" id="4232"/>
    <lineage>
        <taxon>Eukaryota</taxon>
        <taxon>Viridiplantae</taxon>
        <taxon>Streptophyta</taxon>
        <taxon>Embryophyta</taxon>
        <taxon>Tracheophyta</taxon>
        <taxon>Spermatophyta</taxon>
        <taxon>Magnoliopsida</taxon>
        <taxon>eudicotyledons</taxon>
        <taxon>Gunneridae</taxon>
        <taxon>Pentapetalae</taxon>
        <taxon>asterids</taxon>
        <taxon>campanulids</taxon>
        <taxon>Asterales</taxon>
        <taxon>Asteraceae</taxon>
        <taxon>Asteroideae</taxon>
        <taxon>Heliantheae alliance</taxon>
        <taxon>Heliantheae</taxon>
        <taxon>Helianthus</taxon>
    </lineage>
</organism>
<dbReference type="Gramene" id="mRNA:HanXRQr2_Chr02g0071141">
    <property type="protein sequence ID" value="CDS:HanXRQr2_Chr02g0071141.1"/>
    <property type="gene ID" value="HanXRQr2_Chr02g0071141"/>
</dbReference>
<dbReference type="EMBL" id="MNCJ02000317">
    <property type="protein sequence ID" value="KAF5818875.1"/>
    <property type="molecule type" value="Genomic_DNA"/>
</dbReference>
<dbReference type="AlphaFoldDB" id="A0A9K3JQR6"/>
<keyword evidence="2" id="KW-1185">Reference proteome</keyword>
<evidence type="ECO:0000313" key="1">
    <source>
        <dbReference type="EMBL" id="KAF5818875.1"/>
    </source>
</evidence>
<comment type="caution">
    <text evidence="1">The sequence shown here is derived from an EMBL/GenBank/DDBJ whole genome shotgun (WGS) entry which is preliminary data.</text>
</comment>
<reference evidence="1" key="2">
    <citation type="submission" date="2020-06" db="EMBL/GenBank/DDBJ databases">
        <title>Helianthus annuus Genome sequencing and assembly Release 2.</title>
        <authorList>
            <person name="Gouzy J."/>
            <person name="Langlade N."/>
            <person name="Munos S."/>
        </authorList>
    </citation>
    <scope>NUCLEOTIDE SEQUENCE</scope>
    <source>
        <tissue evidence="1">Leaves</tissue>
    </source>
</reference>
<accession>A0A9K3JQR6</accession>